<evidence type="ECO:0000256" key="1">
    <source>
        <dbReference type="ARBA" id="ARBA00004141"/>
    </source>
</evidence>
<dbReference type="GO" id="GO:0015297">
    <property type="term" value="F:antiporter activity"/>
    <property type="evidence" value="ECO:0007669"/>
    <property type="project" value="InterPro"/>
</dbReference>
<feature type="transmembrane region" description="Helical" evidence="7">
    <location>
        <begin position="184"/>
        <end position="206"/>
    </location>
</feature>
<evidence type="ECO:0000256" key="2">
    <source>
        <dbReference type="ARBA" id="ARBA00022448"/>
    </source>
</evidence>
<comment type="subcellular location">
    <subcellularLocation>
        <location evidence="1">Membrane</location>
        <topology evidence="1">Multi-pass membrane protein</topology>
    </subcellularLocation>
</comment>
<keyword evidence="5" id="KW-0406">Ion transport</keyword>
<keyword evidence="6 7" id="KW-0472">Membrane</keyword>
<feature type="transmembrane region" description="Helical" evidence="7">
    <location>
        <begin position="119"/>
        <end position="141"/>
    </location>
</feature>
<evidence type="ECO:0000256" key="6">
    <source>
        <dbReference type="ARBA" id="ARBA00023136"/>
    </source>
</evidence>
<keyword evidence="3 7" id="KW-0812">Transmembrane</keyword>
<dbReference type="EMBL" id="PJQM01003731">
    <property type="protein sequence ID" value="RCH87376.1"/>
    <property type="molecule type" value="Genomic_DNA"/>
</dbReference>
<accession>A0A367JBT9</accession>
<gene>
    <name evidence="9" type="primary">KHA1_1</name>
    <name evidence="9" type="ORF">CU098_002435</name>
</gene>
<dbReference type="OrthoDB" id="2687058at2759"/>
<protein>
    <submittedName>
        <fullName evidence="9">K(+)/H(+) antiporter</fullName>
    </submittedName>
</protein>
<dbReference type="AlphaFoldDB" id="A0A367JBT9"/>
<feature type="transmembrane region" description="Helical" evidence="7">
    <location>
        <begin position="366"/>
        <end position="388"/>
    </location>
</feature>
<feature type="transmembrane region" description="Helical" evidence="7">
    <location>
        <begin position="85"/>
        <end position="107"/>
    </location>
</feature>
<keyword evidence="4 7" id="KW-1133">Transmembrane helix</keyword>
<feature type="transmembrane region" description="Helical" evidence="7">
    <location>
        <begin position="226"/>
        <end position="253"/>
    </location>
</feature>
<feature type="transmembrane region" description="Helical" evidence="7">
    <location>
        <begin position="50"/>
        <end position="70"/>
    </location>
</feature>
<organism evidence="9 10">
    <name type="scientific">Rhizopus stolonifer</name>
    <name type="common">Rhizopus nigricans</name>
    <dbReference type="NCBI Taxonomy" id="4846"/>
    <lineage>
        <taxon>Eukaryota</taxon>
        <taxon>Fungi</taxon>
        <taxon>Fungi incertae sedis</taxon>
        <taxon>Mucoromycota</taxon>
        <taxon>Mucoromycotina</taxon>
        <taxon>Mucoromycetes</taxon>
        <taxon>Mucorales</taxon>
        <taxon>Mucorineae</taxon>
        <taxon>Rhizopodaceae</taxon>
        <taxon>Rhizopus</taxon>
    </lineage>
</organism>
<evidence type="ECO:0000313" key="9">
    <source>
        <dbReference type="EMBL" id="RCH87376.1"/>
    </source>
</evidence>
<evidence type="ECO:0000313" key="10">
    <source>
        <dbReference type="Proteomes" id="UP000253551"/>
    </source>
</evidence>
<dbReference type="Proteomes" id="UP000253551">
    <property type="component" value="Unassembled WGS sequence"/>
</dbReference>
<dbReference type="Gene3D" id="1.20.1530.20">
    <property type="match status" value="1"/>
</dbReference>
<evidence type="ECO:0000259" key="8">
    <source>
        <dbReference type="Pfam" id="PF00999"/>
    </source>
</evidence>
<proteinExistence type="predicted"/>
<dbReference type="GO" id="GO:0016020">
    <property type="term" value="C:membrane"/>
    <property type="evidence" value="ECO:0007669"/>
    <property type="project" value="UniProtKB-SubCell"/>
</dbReference>
<dbReference type="Pfam" id="PF00999">
    <property type="entry name" value="Na_H_Exchanger"/>
    <property type="match status" value="1"/>
</dbReference>
<dbReference type="InterPro" id="IPR006153">
    <property type="entry name" value="Cation/H_exchanger_TM"/>
</dbReference>
<dbReference type="PANTHER" id="PTHR32468">
    <property type="entry name" value="CATION/H + ANTIPORTER"/>
    <property type="match status" value="1"/>
</dbReference>
<dbReference type="PANTHER" id="PTHR32468:SF0">
    <property type="entry name" value="K(+)_H(+) ANTIPORTER 1"/>
    <property type="match status" value="1"/>
</dbReference>
<feature type="domain" description="Cation/H+ exchanger transmembrane" evidence="8">
    <location>
        <begin position="23"/>
        <end position="386"/>
    </location>
</feature>
<evidence type="ECO:0000256" key="5">
    <source>
        <dbReference type="ARBA" id="ARBA00023065"/>
    </source>
</evidence>
<keyword evidence="2" id="KW-0813">Transport</keyword>
<feature type="transmembrane region" description="Helical" evidence="7">
    <location>
        <begin position="301"/>
        <end position="323"/>
    </location>
</feature>
<evidence type="ECO:0000256" key="3">
    <source>
        <dbReference type="ARBA" id="ARBA00022692"/>
    </source>
</evidence>
<dbReference type="InterPro" id="IPR038770">
    <property type="entry name" value="Na+/solute_symporter_sf"/>
</dbReference>
<reference evidence="9 10" key="1">
    <citation type="journal article" date="2018" name="G3 (Bethesda)">
        <title>Phylogenetic and Phylogenomic Definition of Rhizopus Species.</title>
        <authorList>
            <person name="Gryganskyi A.P."/>
            <person name="Golan J."/>
            <person name="Dolatabadi S."/>
            <person name="Mondo S."/>
            <person name="Robb S."/>
            <person name="Idnurm A."/>
            <person name="Muszewska A."/>
            <person name="Steczkiewicz K."/>
            <person name="Masonjones S."/>
            <person name="Liao H.L."/>
            <person name="Gajdeczka M.T."/>
            <person name="Anike F."/>
            <person name="Vuek A."/>
            <person name="Anishchenko I.M."/>
            <person name="Voigt K."/>
            <person name="de Hoog G.S."/>
            <person name="Smith M.E."/>
            <person name="Heitman J."/>
            <person name="Vilgalys R."/>
            <person name="Stajich J.E."/>
        </authorList>
    </citation>
    <scope>NUCLEOTIDE SEQUENCE [LARGE SCALE GENOMIC DNA]</scope>
    <source>
        <strain evidence="9 10">LSU 92-RS-03</strain>
    </source>
</reference>
<comment type="caution">
    <text evidence="9">The sequence shown here is derived from an EMBL/GenBank/DDBJ whole genome shotgun (WGS) entry which is preliminary data.</text>
</comment>
<feature type="transmembrane region" description="Helical" evidence="7">
    <location>
        <begin position="153"/>
        <end position="177"/>
    </location>
</feature>
<evidence type="ECO:0000256" key="4">
    <source>
        <dbReference type="ARBA" id="ARBA00022989"/>
    </source>
</evidence>
<name>A0A367JBT9_RHIST</name>
<dbReference type="GO" id="GO:1902600">
    <property type="term" value="P:proton transmembrane transport"/>
    <property type="evidence" value="ECO:0007669"/>
    <property type="project" value="InterPro"/>
</dbReference>
<keyword evidence="10" id="KW-1185">Reference proteome</keyword>
<dbReference type="InterPro" id="IPR050794">
    <property type="entry name" value="CPA2_transporter"/>
</dbReference>
<evidence type="ECO:0000256" key="7">
    <source>
        <dbReference type="SAM" id="Phobius"/>
    </source>
</evidence>
<dbReference type="STRING" id="4846.A0A367JBT9"/>
<sequence length="780" mass="85779">MDAKAPPQAGVFSGLDPSEFNSIIGGIILGPSVLGRIPHFQETIFPKASLPFLNLIATMGLVFFLFQVGLEVDLRIVKRDWKQSLSIAFAGMALPFGLGAGVSVGLYKLQNDNNIPFSSFVLFLGVAMAITAFPVLARILAELKLLRTRVGVITMSAGLLNDCVAWVLLALVVALLNSSGGLEALYVFLATVAYSLFLIVIVAPLYRKLAVYTNSFERGPSPLLMFVTLLVVLISAFITDIFGVHAIFGGFLAGVIVPHDHDLAIKITEKIEDIINIIFLPLYFTLSGLKTQIGLLDSGIVWGYVILVIFVACFGKIVGCAGAAKVTGMTTRESFTVGFLMSCKGLVELIVLNIGHDAGVLNDQIFVIMVVMALVTTFMTTPVVMWLYPEWYQKLTAERFMTQYDDTMSIQSKRDPSVVPGETYFSLVTMLNRIDSVPSMMALIRLMKQETVPPIQFNKNQLDIHALRLLELTQRASDVMKIQDSRETTRQDPVLNVVRTFASLIGIESLQTRLEFSSSSEFVHFVADYSESVFADMILLPWFTQQQQQQQQQQKIVEDMSPLEPMDNDLYQLSDTDFATSAYTITHCTIGLFIDRGFGHIQDGNPQQQASFHIIVPFYGGPDDRAALLFALRLQVYRQGQVLVLRYGNGTPTYASLASIQTTLNTIQAQSNSDEELLNTLFTSSDTSNVILQSVKRQTSEFATVLDGLSDPLDKHDLVVLGRSITSNYDALHLSTPTPHDGPYSKSFKAALGMTAHQILSTDTLASLVVVQAPILNQNA</sequence>